<feature type="domain" description="RCC1-like" evidence="4">
    <location>
        <begin position="122"/>
        <end position="443"/>
    </location>
</feature>
<dbReference type="PROSITE" id="PS50012">
    <property type="entry name" value="RCC1_3"/>
    <property type="match status" value="7"/>
</dbReference>
<evidence type="ECO:0000313" key="5">
    <source>
        <dbReference type="EMBL" id="CAB5019149.1"/>
    </source>
</evidence>
<evidence type="ECO:0000256" key="2">
    <source>
        <dbReference type="ARBA" id="ARBA00022737"/>
    </source>
</evidence>
<evidence type="ECO:0000256" key="3">
    <source>
        <dbReference type="SAM" id="Phobius"/>
    </source>
</evidence>
<evidence type="ECO:0000259" key="4">
    <source>
        <dbReference type="Pfam" id="PF25390"/>
    </source>
</evidence>
<dbReference type="InterPro" id="IPR000408">
    <property type="entry name" value="Reg_chr_condens"/>
</dbReference>
<keyword evidence="3" id="KW-1133">Transmembrane helix</keyword>
<protein>
    <submittedName>
        <fullName evidence="5">Unannotated protein</fullName>
    </submittedName>
</protein>
<dbReference type="PANTHER" id="PTHR45982">
    <property type="entry name" value="REGULATOR OF CHROMOSOME CONDENSATION"/>
    <property type="match status" value="1"/>
</dbReference>
<reference evidence="5" key="1">
    <citation type="submission" date="2020-05" db="EMBL/GenBank/DDBJ databases">
        <authorList>
            <person name="Chiriac C."/>
            <person name="Salcher M."/>
            <person name="Ghai R."/>
            <person name="Kavagutti S V."/>
        </authorList>
    </citation>
    <scope>NUCLEOTIDE SEQUENCE</scope>
</reference>
<proteinExistence type="predicted"/>
<evidence type="ECO:0000256" key="1">
    <source>
        <dbReference type="ARBA" id="ARBA00022658"/>
    </source>
</evidence>
<gene>
    <name evidence="5" type="ORF">UFOPK4071_01127</name>
</gene>
<organism evidence="5">
    <name type="scientific">freshwater metagenome</name>
    <dbReference type="NCBI Taxonomy" id="449393"/>
    <lineage>
        <taxon>unclassified sequences</taxon>
        <taxon>metagenomes</taxon>
        <taxon>ecological metagenomes</taxon>
    </lineage>
</organism>
<dbReference type="GO" id="GO:0005085">
    <property type="term" value="F:guanyl-nucleotide exchange factor activity"/>
    <property type="evidence" value="ECO:0007669"/>
    <property type="project" value="TreeGrafter"/>
</dbReference>
<dbReference type="EMBL" id="CAFBPF010000152">
    <property type="protein sequence ID" value="CAB5019149.1"/>
    <property type="molecule type" value="Genomic_DNA"/>
</dbReference>
<dbReference type="GO" id="GO:0005737">
    <property type="term" value="C:cytoplasm"/>
    <property type="evidence" value="ECO:0007669"/>
    <property type="project" value="TreeGrafter"/>
</dbReference>
<dbReference type="InterPro" id="IPR009091">
    <property type="entry name" value="RCC1/BLIP-II"/>
</dbReference>
<dbReference type="PANTHER" id="PTHR45982:SF1">
    <property type="entry name" value="REGULATOR OF CHROMOSOME CONDENSATION"/>
    <property type="match status" value="1"/>
</dbReference>
<dbReference type="Pfam" id="PF13540">
    <property type="entry name" value="RCC1_2"/>
    <property type="match status" value="1"/>
</dbReference>
<name>A0A6J7QRA3_9ZZZZ</name>
<accession>A0A6J7QRA3</accession>
<dbReference type="PRINTS" id="PR00633">
    <property type="entry name" value="RCCNDNSATION"/>
</dbReference>
<dbReference type="Pfam" id="PF25390">
    <property type="entry name" value="WD40_RLD"/>
    <property type="match status" value="1"/>
</dbReference>
<keyword evidence="1" id="KW-0344">Guanine-nucleotide releasing factor</keyword>
<sequence>MEPTSNPSSLDQPKTGRATKAKRRNISIALAILAVIAIGIAAFVATSGDNKSAKSGAYTSGDPLVWTAVAGQGSGTCALVNSGKVKCWGRNDYGQLGNGTSNIYKNTAVFVSDIPTTTGATATSISSGLYHSCALLSDRQVTCWGLNDSGQLGNDSADLKSLTPVPVSGISTATAISTGTEHSCALLSDGQVKCWGRNDWGQLGNENNIPSNVPVFVSGIPTTTGATAIGISTGKRHSCALLSDGQVKCWGRNIEGQLGDGSYADSKNTAVLVSGIPAVTGGPTAIGISTGAGHSCAVLSDGQIKCWGLNDYGQLGDGTGNNMKRTAVLVSGIPATTGGPTAISISTGAQHSCAVLSDGQVKCWGYNYYGQLGNASKTQSLVPVLVSGIPATPGGPTATSISTGTEHSCALLSDGQVTCWGLNGRGQLGNVTSDNSITPVLVPNP</sequence>
<dbReference type="InterPro" id="IPR051553">
    <property type="entry name" value="Ran_GTPase-activating"/>
</dbReference>
<dbReference type="InterPro" id="IPR058923">
    <property type="entry name" value="RCC1-like_dom"/>
</dbReference>
<keyword evidence="2" id="KW-0677">Repeat</keyword>
<dbReference type="AlphaFoldDB" id="A0A6J7QRA3"/>
<keyword evidence="3" id="KW-0472">Membrane</keyword>
<dbReference type="Gene3D" id="2.130.10.30">
    <property type="entry name" value="Regulator of chromosome condensation 1/beta-lactamase-inhibitor protein II"/>
    <property type="match status" value="2"/>
</dbReference>
<dbReference type="SUPFAM" id="SSF50985">
    <property type="entry name" value="RCC1/BLIP-II"/>
    <property type="match status" value="1"/>
</dbReference>
<feature type="transmembrane region" description="Helical" evidence="3">
    <location>
        <begin position="26"/>
        <end position="45"/>
    </location>
</feature>
<keyword evidence="3" id="KW-0812">Transmembrane</keyword>